<protein>
    <submittedName>
        <fullName evidence="1">Ig family protein</fullName>
    </submittedName>
</protein>
<evidence type="ECO:0000313" key="2">
    <source>
        <dbReference type="Proteomes" id="UP000008888"/>
    </source>
</evidence>
<dbReference type="AlphaFoldDB" id="G0A3Z1"/>
<reference evidence="2" key="3">
    <citation type="submission" date="2011-05" db="EMBL/GenBank/DDBJ databases">
        <title>Complete sequence of Methylomonas methanica MC09.</title>
        <authorList>
            <consortium name="US DOE Joint Genome Institute"/>
            <person name="Lucas S."/>
            <person name="Han J."/>
            <person name="Lapidus A."/>
            <person name="Cheng J.-F."/>
            <person name="Goodwin L."/>
            <person name="Pitluck S."/>
            <person name="Peters L."/>
            <person name="Mikhailova N."/>
            <person name="Teshima H."/>
            <person name="Han C."/>
            <person name="Tapia R."/>
            <person name="Land M."/>
            <person name="Hauser L."/>
            <person name="Kyrpides N."/>
            <person name="Ivanova N."/>
            <person name="Pagani I."/>
            <person name="Stein L."/>
            <person name="Woyke T."/>
        </authorList>
    </citation>
    <scope>NUCLEOTIDE SEQUENCE [LARGE SCALE GENOMIC DNA]</scope>
    <source>
        <strain evidence="2">MC09</strain>
    </source>
</reference>
<reference key="2">
    <citation type="submission" date="2011-05" db="EMBL/GenBank/DDBJ databases">
        <title>Complete genome sequence of the aerobic marine methanotroph Methylomonas methanica MC09.</title>
        <authorList>
            <person name="Boden R."/>
            <person name="Cunliffe M."/>
            <person name="Scanlan J."/>
            <person name="Moussard H."/>
            <person name="Kits K.D."/>
            <person name="Klotz M."/>
            <person name="Jetten M."/>
            <person name="Vuilleumier S."/>
            <person name="Han J."/>
            <person name="Peters L."/>
            <person name="Mikhailova N."/>
            <person name="Teshima H."/>
            <person name="Tapia R."/>
            <person name="Kyrpides N."/>
            <person name="Ivanova N."/>
            <person name="Pagani I."/>
            <person name="Cheng J.-F."/>
            <person name="Goodwin L."/>
            <person name="Han C."/>
            <person name="Hauser L."/>
            <person name="Land M."/>
            <person name="Lapidus A."/>
            <person name="Lucas S."/>
            <person name="Pitluck S."/>
            <person name="Woyke T."/>
            <person name="Stein L.Y."/>
            <person name="Murrell C."/>
        </authorList>
    </citation>
    <scope>NUCLEOTIDE SEQUENCE</scope>
    <source>
        <strain>MC09</strain>
    </source>
</reference>
<sequence>MQDTATAIEALADAGVTNGPAFAAGVAWLQSHQAYSIDALSRQIIALSKAGRDTASLVTRLINWRNDSTFSWGAYDHYSGSSPDTAMALEAIKQTGTAYNQEGSAVCFILNQQNADHGWSYIKSDDTPQTSQIISTASNLIALNRYNGYSIDCTDDQINNSVAVGNYINTGIAWLKAQQKLPGGGFGQGSAGTVLETSLAYRALVAVLGADDSVAVSAQNFLVAQQQADGNWGDKDTLATTLTLAALPSTTLADNDKDGLPDGVETPELLGTNPNLADSRTLIKGNGMETAGTTTAMILAQATLNQPYSTTLAGNGGTQPYTWSVISGSLPDGLTLNGTTGQISGTPTQRGAFNFVYRVAAADLQISVAGQIYVNAPIQVPDMPGWAALLLAAALIAAMKHIKRHTKTFTA</sequence>
<dbReference type="InterPro" id="IPR013783">
    <property type="entry name" value="Ig-like_fold"/>
</dbReference>
<dbReference type="RefSeq" id="WP_013820976.1">
    <property type="nucleotide sequence ID" value="NC_015572.1"/>
</dbReference>
<dbReference type="Gene3D" id="2.60.40.10">
    <property type="entry name" value="Immunoglobulins"/>
    <property type="match status" value="1"/>
</dbReference>
<organism evidence="1 2">
    <name type="scientific">Methylomonas methanica (strain DSM 25384 / MC09)</name>
    <dbReference type="NCBI Taxonomy" id="857087"/>
    <lineage>
        <taxon>Bacteria</taxon>
        <taxon>Pseudomonadati</taxon>
        <taxon>Pseudomonadota</taxon>
        <taxon>Gammaproteobacteria</taxon>
        <taxon>Methylococcales</taxon>
        <taxon>Methylococcaceae</taxon>
        <taxon>Methylomonas</taxon>
    </lineage>
</organism>
<dbReference type="SUPFAM" id="SSF49313">
    <property type="entry name" value="Cadherin-like"/>
    <property type="match status" value="1"/>
</dbReference>
<dbReference type="InterPro" id="IPR015919">
    <property type="entry name" value="Cadherin-like_sf"/>
</dbReference>
<dbReference type="Pfam" id="PF05345">
    <property type="entry name" value="He_PIG"/>
    <property type="match status" value="1"/>
</dbReference>
<dbReference type="Gene3D" id="1.50.10.20">
    <property type="match status" value="2"/>
</dbReference>
<dbReference type="STRING" id="857087.Metme_4420"/>
<dbReference type="KEGG" id="mmt:Metme_4420"/>
<keyword evidence="2" id="KW-1185">Reference proteome</keyword>
<reference evidence="1 2" key="1">
    <citation type="journal article" date="2011" name="J. Bacteriol.">
        <title>Complete Genome Sequence of the Aerobic Marine Methanotroph Methylomonas methanica MC09.</title>
        <authorList>
            <person name="Boden R."/>
            <person name="Cunliffe M."/>
            <person name="Scanlan J."/>
            <person name="Moussard H."/>
            <person name="Kits K.D."/>
            <person name="Klotz M.G."/>
            <person name="Jetten M.S."/>
            <person name="Vuilleumier S."/>
            <person name="Han J."/>
            <person name="Peters L."/>
            <person name="Mikhailova N."/>
            <person name="Teshima H."/>
            <person name="Tapia R."/>
            <person name="Kyrpides N."/>
            <person name="Ivanova N."/>
            <person name="Pagani I."/>
            <person name="Cheng J.F."/>
            <person name="Goodwin L."/>
            <person name="Han C."/>
            <person name="Hauser L."/>
            <person name="Land M.L."/>
            <person name="Lapidus A."/>
            <person name="Lucas S."/>
            <person name="Pitluck S."/>
            <person name="Woyke T."/>
            <person name="Stein L."/>
            <person name="Murrell J.C."/>
        </authorList>
    </citation>
    <scope>NUCLEOTIDE SEQUENCE [LARGE SCALE GENOMIC DNA]</scope>
    <source>
        <strain evidence="1 2">MC09</strain>
    </source>
</reference>
<dbReference type="Proteomes" id="UP000008888">
    <property type="component" value="Chromosome"/>
</dbReference>
<dbReference type="HOGENOM" id="CLU_582568_0_0_6"/>
<dbReference type="GO" id="GO:0016020">
    <property type="term" value="C:membrane"/>
    <property type="evidence" value="ECO:0007669"/>
    <property type="project" value="InterPro"/>
</dbReference>
<gene>
    <name evidence="1" type="ordered locus">Metme_4420</name>
</gene>
<dbReference type="InterPro" id="IPR008930">
    <property type="entry name" value="Terpenoid_cyclase/PrenylTrfase"/>
</dbReference>
<accession>G0A3Z1</accession>
<dbReference type="SUPFAM" id="SSF48239">
    <property type="entry name" value="Terpenoid cyclases/Protein prenyltransferases"/>
    <property type="match status" value="1"/>
</dbReference>
<name>G0A3Z1_METMM</name>
<dbReference type="EMBL" id="CP002738">
    <property type="protein sequence ID" value="AEG02763.1"/>
    <property type="molecule type" value="Genomic_DNA"/>
</dbReference>
<evidence type="ECO:0000313" key="1">
    <source>
        <dbReference type="EMBL" id="AEG02763.1"/>
    </source>
</evidence>
<proteinExistence type="predicted"/>
<dbReference type="eggNOG" id="COG1657">
    <property type="taxonomic scope" value="Bacteria"/>
</dbReference>
<dbReference type="GO" id="GO:0005509">
    <property type="term" value="F:calcium ion binding"/>
    <property type="evidence" value="ECO:0007669"/>
    <property type="project" value="InterPro"/>
</dbReference>